<feature type="compositionally biased region" description="Basic and acidic residues" evidence="1">
    <location>
        <begin position="162"/>
        <end position="177"/>
    </location>
</feature>
<dbReference type="EMBL" id="CP074694">
    <property type="protein sequence ID" value="QVL30155.1"/>
    <property type="molecule type" value="Genomic_DNA"/>
</dbReference>
<keyword evidence="4" id="KW-1185">Reference proteome</keyword>
<keyword evidence="2" id="KW-0732">Signal</keyword>
<dbReference type="PROSITE" id="PS51257">
    <property type="entry name" value="PROKAR_LIPOPROTEIN"/>
    <property type="match status" value="1"/>
</dbReference>
<organism evidence="3 4">
    <name type="scientific">Telmatocola sphagniphila</name>
    <dbReference type="NCBI Taxonomy" id="1123043"/>
    <lineage>
        <taxon>Bacteria</taxon>
        <taxon>Pseudomonadati</taxon>
        <taxon>Planctomycetota</taxon>
        <taxon>Planctomycetia</taxon>
        <taxon>Gemmatales</taxon>
        <taxon>Gemmataceae</taxon>
    </lineage>
</organism>
<name>A0A8E6B4D7_9BACT</name>
<evidence type="ECO:0000313" key="3">
    <source>
        <dbReference type="EMBL" id="QVL30155.1"/>
    </source>
</evidence>
<accession>A0A8E6B4D7</accession>
<feature type="region of interest" description="Disordered" evidence="1">
    <location>
        <begin position="124"/>
        <end position="193"/>
    </location>
</feature>
<proteinExistence type="predicted"/>
<dbReference type="KEGG" id="tsph:KIH39_14970"/>
<dbReference type="AlphaFoldDB" id="A0A8E6B4D7"/>
<evidence type="ECO:0000256" key="2">
    <source>
        <dbReference type="SAM" id="SignalP"/>
    </source>
</evidence>
<dbReference type="RefSeq" id="WP_213494039.1">
    <property type="nucleotide sequence ID" value="NZ_CP074694.1"/>
</dbReference>
<feature type="chain" id="PRO_5034270731" evidence="2">
    <location>
        <begin position="22"/>
        <end position="226"/>
    </location>
</feature>
<gene>
    <name evidence="3" type="ORF">KIH39_14970</name>
</gene>
<protein>
    <submittedName>
        <fullName evidence="3">Uncharacterized protein</fullName>
    </submittedName>
</protein>
<evidence type="ECO:0000256" key="1">
    <source>
        <dbReference type="SAM" id="MobiDB-lite"/>
    </source>
</evidence>
<feature type="signal peptide" evidence="2">
    <location>
        <begin position="1"/>
        <end position="21"/>
    </location>
</feature>
<reference evidence="3" key="1">
    <citation type="submission" date="2021-05" db="EMBL/GenBank/DDBJ databases">
        <title>Complete genome sequence of the cellulolytic planctomycete Telmatocola sphagniphila SP2T and characterization of the first cellulase from planctomycetes.</title>
        <authorList>
            <person name="Rakitin A.L."/>
            <person name="Beletsky A.V."/>
            <person name="Naumoff D.G."/>
            <person name="Kulichevskaya I.S."/>
            <person name="Mardanov A.V."/>
            <person name="Ravin N.V."/>
            <person name="Dedysh S.N."/>
        </authorList>
    </citation>
    <scope>NUCLEOTIDE SEQUENCE</scope>
    <source>
        <strain evidence="3">SP2T</strain>
    </source>
</reference>
<sequence length="226" mass="24946">MRIYLIALIFTSFLSSGCALDELFTQNDKKVERLDHPFPTSNLPPAALINASRVDTLGRKILGTNPDIKVNPLFLTVGLQTQSIYHTGLEQVIITEGLVQRCKNDAELAVLLCNELALMEFSRQAANEPEPRPRGEPPLAPPITGDRGGYGGMGSDMTRMAELAKWEERNPRRDSSPRRPNPQNIEDSARSYAIKAGISPEEFSQALPLVKFAQTNAEKEKGKMGN</sequence>
<dbReference type="Proteomes" id="UP000676194">
    <property type="component" value="Chromosome"/>
</dbReference>
<evidence type="ECO:0000313" key="4">
    <source>
        <dbReference type="Proteomes" id="UP000676194"/>
    </source>
</evidence>